<dbReference type="SUPFAM" id="SSF103473">
    <property type="entry name" value="MFS general substrate transporter"/>
    <property type="match status" value="1"/>
</dbReference>
<reference evidence="2" key="1">
    <citation type="submission" date="2023-06" db="EMBL/GenBank/DDBJ databases">
        <authorList>
            <person name="Delattre M."/>
        </authorList>
    </citation>
    <scope>NUCLEOTIDE SEQUENCE</scope>
    <source>
        <strain evidence="2">AF72</strain>
    </source>
</reference>
<keyword evidence="1" id="KW-0812">Transmembrane</keyword>
<dbReference type="GO" id="GO:0016020">
    <property type="term" value="C:membrane"/>
    <property type="evidence" value="ECO:0007669"/>
    <property type="project" value="TreeGrafter"/>
</dbReference>
<sequence>ENILSHGAGFAISRSVKMSGLASWIACQIDNNLSHLPLVWMQVIISILVCNGYGIIHHRQDYTKQQKNLLQSFVAVGTLVGAGVISAVSTALIPLANQAGFGYFLTARIIQGVAFAATSPLIGAMTAIWAPLGEHGLFLALCTGFTQLSNIFTMPVSGALCSSKRIQANKKNQEKASKVPYKSIMTSIVIWGFKYYNFGIH</sequence>
<comment type="caution">
    <text evidence="2">The sequence shown here is derived from an EMBL/GenBank/DDBJ whole genome shotgun (WGS) entry which is preliminary data.</text>
</comment>
<feature type="transmembrane region" description="Helical" evidence="1">
    <location>
        <begin position="68"/>
        <end position="89"/>
    </location>
</feature>
<dbReference type="PANTHER" id="PTHR45757">
    <property type="entry name" value="PROTEIN CBG23364-RELATED"/>
    <property type="match status" value="1"/>
</dbReference>
<dbReference type="PANTHER" id="PTHR45757:SF3">
    <property type="entry name" value="MFS DOMAIN-CONTAINING PROTEIN"/>
    <property type="match status" value="1"/>
</dbReference>
<name>A0AA36FYG1_9BILA</name>
<evidence type="ECO:0000313" key="3">
    <source>
        <dbReference type="Proteomes" id="UP001177023"/>
    </source>
</evidence>
<feature type="transmembrane region" description="Helical" evidence="1">
    <location>
        <begin position="137"/>
        <end position="160"/>
    </location>
</feature>
<dbReference type="InterPro" id="IPR036259">
    <property type="entry name" value="MFS_trans_sf"/>
</dbReference>
<dbReference type="EMBL" id="CATQJA010002026">
    <property type="protein sequence ID" value="CAJ0569408.1"/>
    <property type="molecule type" value="Genomic_DNA"/>
</dbReference>
<dbReference type="AlphaFoldDB" id="A0AA36FYG1"/>
<keyword evidence="1" id="KW-0472">Membrane</keyword>
<feature type="non-terminal residue" evidence="2">
    <location>
        <position position="1"/>
    </location>
</feature>
<feature type="transmembrane region" description="Helical" evidence="1">
    <location>
        <begin position="38"/>
        <end position="56"/>
    </location>
</feature>
<evidence type="ECO:0000256" key="1">
    <source>
        <dbReference type="SAM" id="Phobius"/>
    </source>
</evidence>
<protein>
    <submittedName>
        <fullName evidence="2">Uncharacterized protein</fullName>
    </submittedName>
</protein>
<keyword evidence="1" id="KW-1133">Transmembrane helix</keyword>
<dbReference type="Gene3D" id="1.20.1250.20">
    <property type="entry name" value="MFS general substrate transporter like domains"/>
    <property type="match status" value="1"/>
</dbReference>
<feature type="transmembrane region" description="Helical" evidence="1">
    <location>
        <begin position="109"/>
        <end position="130"/>
    </location>
</feature>
<proteinExistence type="predicted"/>
<keyword evidence="3" id="KW-1185">Reference proteome</keyword>
<accession>A0AA36FYG1</accession>
<gene>
    <name evidence="2" type="ORF">MSPICULIGERA_LOCUS7889</name>
</gene>
<organism evidence="2 3">
    <name type="scientific">Mesorhabditis spiculigera</name>
    <dbReference type="NCBI Taxonomy" id="96644"/>
    <lineage>
        <taxon>Eukaryota</taxon>
        <taxon>Metazoa</taxon>
        <taxon>Ecdysozoa</taxon>
        <taxon>Nematoda</taxon>
        <taxon>Chromadorea</taxon>
        <taxon>Rhabditida</taxon>
        <taxon>Rhabditina</taxon>
        <taxon>Rhabditomorpha</taxon>
        <taxon>Rhabditoidea</taxon>
        <taxon>Rhabditidae</taxon>
        <taxon>Mesorhabditinae</taxon>
        <taxon>Mesorhabditis</taxon>
    </lineage>
</organism>
<evidence type="ECO:0000313" key="2">
    <source>
        <dbReference type="EMBL" id="CAJ0569408.1"/>
    </source>
</evidence>
<dbReference type="Proteomes" id="UP001177023">
    <property type="component" value="Unassembled WGS sequence"/>
</dbReference>
<feature type="non-terminal residue" evidence="2">
    <location>
        <position position="201"/>
    </location>
</feature>